<protein>
    <recommendedName>
        <fullName evidence="3">DUF927 domain-containing protein</fullName>
    </recommendedName>
</protein>
<gene>
    <name evidence="1" type="ORF">B5P46_11805</name>
</gene>
<accession>A0A4Q1UBI1</accession>
<dbReference type="RefSeq" id="WP_129418803.1">
    <property type="nucleotide sequence ID" value="NZ_MZMU01000003.1"/>
</dbReference>
<evidence type="ECO:0000313" key="1">
    <source>
        <dbReference type="EMBL" id="RXT29359.1"/>
    </source>
</evidence>
<sequence length="624" mass="69497">MAKKTKIQGGSLAIRAIVEDGLDEIQAAATPVNDPNPSLTRDGIKPGQWEGAPWDRMPPGCPFEVLGQAGDVIYVRTATYHLMEVKAIDLQAIMRMCAPFPNYALWAWPGFGTIKDPETGDEAVKVKRLERDKAATCIISEAARRGTFDVQQSVRGRGGWRAAEEFIWHSGEKLWTVEYRVAKNNKAEDFKLVSRPPVQHDGKLYAKAAETLAPWRKPIGVDDTPAQKILQHLTTWQWERPWLDPLIMLGFIGVGFLGGALRKRPIVGLTGGRGRGKSTLIDYVETIFGPLIYSTKNTTAAGIYQNMGQDSRPVLIDEFEAKAGSYKEQGIIELARHSYDGSKLYRGSSDHDGVQFQMYSAFLLSAINLPPLSQQDRSRMAILHLNPLQATGPEPVIQEEWGRMLLRQLMDGWHELQHHLLPAWATLLHEAGYDARAIDTYGTLLAVAELLVGKYGMADIGFEAGDRQWTIDALRAATAVELEEQVEKWQDVMEQLLSTSIDQWKAGERHTVGKILELYEHQAMSIDEARASLAVVGLGLRPAGEPSKGFCLAVPHSSPQLTKIFEQTDYFKGGWSNVLKQAPADIVLRGLDDRYKTMKINRQNKKCLLVDMLAYDRATTPVAE</sequence>
<dbReference type="Proteomes" id="UP000290767">
    <property type="component" value="Unassembled WGS sequence"/>
</dbReference>
<comment type="caution">
    <text evidence="1">The sequence shown here is derived from an EMBL/GenBank/DDBJ whole genome shotgun (WGS) entry which is preliminary data.</text>
</comment>
<proteinExistence type="predicted"/>
<organism evidence="1 2">
    <name type="scientific">Rhizobium leguminosarum</name>
    <dbReference type="NCBI Taxonomy" id="384"/>
    <lineage>
        <taxon>Bacteria</taxon>
        <taxon>Pseudomonadati</taxon>
        <taxon>Pseudomonadota</taxon>
        <taxon>Alphaproteobacteria</taxon>
        <taxon>Hyphomicrobiales</taxon>
        <taxon>Rhizobiaceae</taxon>
        <taxon>Rhizobium/Agrobacterium group</taxon>
        <taxon>Rhizobium</taxon>
    </lineage>
</organism>
<evidence type="ECO:0008006" key="3">
    <source>
        <dbReference type="Google" id="ProtNLM"/>
    </source>
</evidence>
<name>A0A4Q1UBI1_RHILE</name>
<reference evidence="1 2" key="1">
    <citation type="submission" date="2017-03" db="EMBL/GenBank/DDBJ databases">
        <authorList>
            <person name="Safronova V.I."/>
            <person name="Sazanova A.L."/>
            <person name="Chirak E.R."/>
        </authorList>
    </citation>
    <scope>NUCLEOTIDE SEQUENCE [LARGE SCALE GENOMIC DNA]</scope>
    <source>
        <strain evidence="1 2">Tri-43</strain>
    </source>
</reference>
<evidence type="ECO:0000313" key="2">
    <source>
        <dbReference type="Proteomes" id="UP000290767"/>
    </source>
</evidence>
<dbReference type="AlphaFoldDB" id="A0A4Q1UBI1"/>
<dbReference type="EMBL" id="MZMU01000003">
    <property type="protein sequence ID" value="RXT29359.1"/>
    <property type="molecule type" value="Genomic_DNA"/>
</dbReference>